<keyword evidence="4 13" id="KW-0812">Transmembrane</keyword>
<feature type="transmembrane region" description="Helical" evidence="14">
    <location>
        <begin position="261"/>
        <end position="284"/>
    </location>
</feature>
<dbReference type="RefSeq" id="XP_017345715.2">
    <property type="nucleotide sequence ID" value="XM_017490226.2"/>
</dbReference>
<dbReference type="PROSITE" id="PS50262">
    <property type="entry name" value="G_PROTEIN_RECEP_F1_2"/>
    <property type="match status" value="1"/>
</dbReference>
<evidence type="ECO:0000256" key="1">
    <source>
        <dbReference type="ARBA" id="ARBA00004651"/>
    </source>
</evidence>
<dbReference type="InterPro" id="IPR000725">
    <property type="entry name" value="Olfact_rcpt"/>
</dbReference>
<accession>A0A2D0STT0</accession>
<dbReference type="GO" id="GO:0005886">
    <property type="term" value="C:plasma membrane"/>
    <property type="evidence" value="ECO:0007669"/>
    <property type="project" value="UniProtKB-SubCell"/>
</dbReference>
<evidence type="ECO:0000256" key="2">
    <source>
        <dbReference type="ARBA" id="ARBA00022475"/>
    </source>
</evidence>
<sequence>MSGGNMTFVKDFFIVGFPGLHPNYYALVSAFMFLIYMCILIGNGIFLLLFATNRSLHKPMYFIYISLVMSDVLFSTCTLPKIIARYWFQDGTISFAACFFQMYLVHYFGTVNSYTLAVMAIDRYIAVCYPFRYHSIMSNRNILIMSIVVWIFAHSSIIMMVVRASPLPYCGANTIVQCYCDHVSVTRLACTDRTPYSFPAFVYAMVVLLGSLAIIVFSYSCIILAVLQISSAHGRLKVFSTCSSQLIIIALFFLPRCFNYLAANIGITFNADLQIAIIMLYSLLPPMINPLLYSLKTEEVKKIFIRKLKVNMATSGPPSEVNMTASELQRMHFDTNNCKTYWQIL</sequence>
<dbReference type="GO" id="GO:0004984">
    <property type="term" value="F:olfactory receptor activity"/>
    <property type="evidence" value="ECO:0007669"/>
    <property type="project" value="InterPro"/>
</dbReference>
<evidence type="ECO:0000256" key="12">
    <source>
        <dbReference type="ARBA" id="ARBA00023224"/>
    </source>
</evidence>
<evidence type="ECO:0000313" key="16">
    <source>
        <dbReference type="Proteomes" id="UP000221080"/>
    </source>
</evidence>
<evidence type="ECO:0000256" key="7">
    <source>
        <dbReference type="ARBA" id="ARBA00023040"/>
    </source>
</evidence>
<dbReference type="Pfam" id="PF13853">
    <property type="entry name" value="7tm_4"/>
    <property type="match status" value="1"/>
</dbReference>
<proteinExistence type="inferred from homology"/>
<feature type="transmembrane region" description="Helical" evidence="14">
    <location>
        <begin position="238"/>
        <end position="255"/>
    </location>
</feature>
<dbReference type="SMART" id="SM01381">
    <property type="entry name" value="7TM_GPCR_Srsx"/>
    <property type="match status" value="1"/>
</dbReference>
<keyword evidence="10 13" id="KW-0675">Receptor</keyword>
<dbReference type="SUPFAM" id="SSF81321">
    <property type="entry name" value="Family A G protein-coupled receptor-like"/>
    <property type="match status" value="1"/>
</dbReference>
<gene>
    <name evidence="17" type="primary">LOC108277454</name>
</gene>
<comment type="subcellular location">
    <subcellularLocation>
        <location evidence="1 14">Cell membrane</location>
        <topology evidence="1 14">Multi-pass membrane protein</topology>
    </subcellularLocation>
</comment>
<feature type="domain" description="G-protein coupled receptors family 1 profile" evidence="15">
    <location>
        <begin position="42"/>
        <end position="293"/>
    </location>
</feature>
<dbReference type="FunFam" id="1.20.1070.10:FF:000024">
    <property type="entry name" value="Olfactory receptor"/>
    <property type="match status" value="1"/>
</dbReference>
<dbReference type="InterPro" id="IPR050939">
    <property type="entry name" value="Olfactory_GPCR1"/>
</dbReference>
<keyword evidence="7 13" id="KW-0297">G-protein coupled receptor</keyword>
<comment type="similarity">
    <text evidence="13">Belongs to the G-protein coupled receptor 1 family.</text>
</comment>
<dbReference type="AlphaFoldDB" id="A0A2D0STT0"/>
<evidence type="ECO:0000256" key="11">
    <source>
        <dbReference type="ARBA" id="ARBA00023180"/>
    </source>
</evidence>
<dbReference type="PRINTS" id="PR00237">
    <property type="entry name" value="GPCRRHODOPSN"/>
</dbReference>
<keyword evidence="9" id="KW-1015">Disulfide bond</keyword>
<keyword evidence="5 14" id="KW-0552">Olfaction</keyword>
<reference evidence="17" key="2">
    <citation type="submission" date="2025-08" db="UniProtKB">
        <authorList>
            <consortium name="RefSeq"/>
        </authorList>
    </citation>
    <scope>IDENTIFICATION</scope>
    <source>
        <tissue evidence="17">Blood</tissue>
    </source>
</reference>
<evidence type="ECO:0000313" key="17">
    <source>
        <dbReference type="RefSeq" id="XP_017345715.2"/>
    </source>
</evidence>
<keyword evidence="16" id="KW-1185">Reference proteome</keyword>
<keyword evidence="6 14" id="KW-1133">Transmembrane helix</keyword>
<feature type="transmembrane region" description="Helical" evidence="14">
    <location>
        <begin position="142"/>
        <end position="162"/>
    </location>
</feature>
<dbReference type="PANTHER" id="PTHR24242">
    <property type="entry name" value="G-PROTEIN COUPLED RECEPTOR"/>
    <property type="match status" value="1"/>
</dbReference>
<evidence type="ECO:0000256" key="13">
    <source>
        <dbReference type="RuleBase" id="RU000688"/>
    </source>
</evidence>
<feature type="transmembrane region" description="Helical" evidence="14">
    <location>
        <begin position="61"/>
        <end position="83"/>
    </location>
</feature>
<evidence type="ECO:0000256" key="3">
    <source>
        <dbReference type="ARBA" id="ARBA00022606"/>
    </source>
</evidence>
<evidence type="ECO:0000256" key="14">
    <source>
        <dbReference type="RuleBase" id="RU363047"/>
    </source>
</evidence>
<feature type="transmembrane region" description="Helical" evidence="14">
    <location>
        <begin position="201"/>
        <end position="226"/>
    </location>
</feature>
<organism evidence="16 17">
    <name type="scientific">Ictalurus punctatus</name>
    <name type="common">Channel catfish</name>
    <name type="synonym">Silurus punctatus</name>
    <dbReference type="NCBI Taxonomy" id="7998"/>
    <lineage>
        <taxon>Eukaryota</taxon>
        <taxon>Metazoa</taxon>
        <taxon>Chordata</taxon>
        <taxon>Craniata</taxon>
        <taxon>Vertebrata</taxon>
        <taxon>Euteleostomi</taxon>
        <taxon>Actinopterygii</taxon>
        <taxon>Neopterygii</taxon>
        <taxon>Teleostei</taxon>
        <taxon>Ostariophysi</taxon>
        <taxon>Siluriformes</taxon>
        <taxon>Ictaluridae</taxon>
        <taxon>Ictalurus</taxon>
    </lineage>
</organism>
<evidence type="ECO:0000256" key="5">
    <source>
        <dbReference type="ARBA" id="ARBA00022725"/>
    </source>
</evidence>
<name>A0A2D0STT0_ICTPU</name>
<reference evidence="16" key="1">
    <citation type="journal article" date="2016" name="Nat. Commun.">
        <title>The channel catfish genome sequence provides insights into the evolution of scale formation in teleosts.</title>
        <authorList>
            <person name="Liu Z."/>
            <person name="Liu S."/>
            <person name="Yao J."/>
            <person name="Bao L."/>
            <person name="Zhang J."/>
            <person name="Li Y."/>
            <person name="Jiang C."/>
            <person name="Sun L."/>
            <person name="Wang R."/>
            <person name="Zhang Y."/>
            <person name="Zhou T."/>
            <person name="Zeng Q."/>
            <person name="Fu Q."/>
            <person name="Gao S."/>
            <person name="Li N."/>
            <person name="Koren S."/>
            <person name="Jiang Y."/>
            <person name="Zimin A."/>
            <person name="Xu P."/>
            <person name="Phillippy A.M."/>
            <person name="Geng X."/>
            <person name="Song L."/>
            <person name="Sun F."/>
            <person name="Li C."/>
            <person name="Wang X."/>
            <person name="Chen A."/>
            <person name="Jin Y."/>
            <person name="Yuan Z."/>
            <person name="Yang Y."/>
            <person name="Tan S."/>
            <person name="Peatman E."/>
            <person name="Lu J."/>
            <person name="Qin Z."/>
            <person name="Dunham R."/>
            <person name="Li Z."/>
            <person name="Sonstegard T."/>
            <person name="Feng J."/>
            <person name="Danzmann R.G."/>
            <person name="Schroeder S."/>
            <person name="Scheffler B."/>
            <person name="Duke M.V."/>
            <person name="Ballard L."/>
            <person name="Kucuktas H."/>
            <person name="Kaltenboeck L."/>
            <person name="Liu H."/>
            <person name="Armbruster J."/>
            <person name="Xie Y."/>
            <person name="Kirby M.L."/>
            <person name="Tian Y."/>
            <person name="Flanagan M.E."/>
            <person name="Mu W."/>
            <person name="Waldbieser G.C."/>
        </authorList>
    </citation>
    <scope>NUCLEOTIDE SEQUENCE [LARGE SCALE GENOMIC DNA]</scope>
    <source>
        <strain evidence="16">SDA103</strain>
    </source>
</reference>
<dbReference type="PROSITE" id="PS00237">
    <property type="entry name" value="G_PROTEIN_RECEP_F1_1"/>
    <property type="match status" value="1"/>
</dbReference>
<dbReference type="Proteomes" id="UP000221080">
    <property type="component" value="Chromosome 17"/>
</dbReference>
<keyword evidence="8 14" id="KW-0472">Membrane</keyword>
<evidence type="ECO:0000256" key="9">
    <source>
        <dbReference type="ARBA" id="ARBA00023157"/>
    </source>
</evidence>
<keyword evidence="12 13" id="KW-0807">Transducer</keyword>
<keyword evidence="2 14" id="KW-1003">Cell membrane</keyword>
<dbReference type="GO" id="GO:0004930">
    <property type="term" value="F:G protein-coupled receptor activity"/>
    <property type="evidence" value="ECO:0007669"/>
    <property type="project" value="UniProtKB-KW"/>
</dbReference>
<evidence type="ECO:0000256" key="10">
    <source>
        <dbReference type="ARBA" id="ARBA00023170"/>
    </source>
</evidence>
<dbReference type="PRINTS" id="PR00245">
    <property type="entry name" value="OLFACTORYR"/>
</dbReference>
<dbReference type="InterPro" id="IPR000276">
    <property type="entry name" value="GPCR_Rhodpsn"/>
</dbReference>
<dbReference type="KEGG" id="ipu:108277454"/>
<dbReference type="PANTHER" id="PTHR24242:SF359">
    <property type="entry name" value="ODORANT RECEPTOR-RELATED"/>
    <property type="match status" value="1"/>
</dbReference>
<protein>
    <recommendedName>
        <fullName evidence="14">Olfactory receptor</fullName>
    </recommendedName>
</protein>
<keyword evidence="3 14" id="KW-0716">Sensory transduction</keyword>
<dbReference type="OrthoDB" id="6144223at2759"/>
<dbReference type="InterPro" id="IPR017452">
    <property type="entry name" value="GPCR_Rhodpsn_7TM"/>
</dbReference>
<evidence type="ECO:0000256" key="8">
    <source>
        <dbReference type="ARBA" id="ARBA00023136"/>
    </source>
</evidence>
<keyword evidence="11" id="KW-0325">Glycoprotein</keyword>
<evidence type="ECO:0000259" key="15">
    <source>
        <dbReference type="PROSITE" id="PS50262"/>
    </source>
</evidence>
<dbReference type="Gene3D" id="1.20.1070.10">
    <property type="entry name" value="Rhodopsin 7-helix transmembrane proteins"/>
    <property type="match status" value="1"/>
</dbReference>
<feature type="transmembrane region" description="Helical" evidence="14">
    <location>
        <begin position="103"/>
        <end position="121"/>
    </location>
</feature>
<evidence type="ECO:0000256" key="6">
    <source>
        <dbReference type="ARBA" id="ARBA00022989"/>
    </source>
</evidence>
<dbReference type="GeneID" id="108277454"/>
<feature type="transmembrane region" description="Helical" evidence="14">
    <location>
        <begin position="24"/>
        <end position="49"/>
    </location>
</feature>
<evidence type="ECO:0000256" key="4">
    <source>
        <dbReference type="ARBA" id="ARBA00022692"/>
    </source>
</evidence>